<dbReference type="PANTHER" id="PTHR33588:SF1">
    <property type="entry name" value="CILIA- AND FLAGELLA-ASSOCIATED PROTEIN 299"/>
    <property type="match status" value="1"/>
</dbReference>
<dbReference type="PANTHER" id="PTHR33588">
    <property type="entry name" value="CILIA- AND FLAGELLA-ASSOCIATED PROTEIN 299"/>
    <property type="match status" value="1"/>
</dbReference>
<evidence type="ECO:0000313" key="8">
    <source>
        <dbReference type="Proteomes" id="UP001057375"/>
    </source>
</evidence>
<dbReference type="InterPro" id="IPR027887">
    <property type="entry name" value="DUF4464"/>
</dbReference>
<comment type="function">
    <text evidence="1">May be involved in spermatogenesis.</text>
</comment>
<evidence type="ECO:0000256" key="2">
    <source>
        <dbReference type="ARBA" id="ARBA00004123"/>
    </source>
</evidence>
<organism evidence="7 8">
    <name type="scientific">Aduncisulcus paluster</name>
    <dbReference type="NCBI Taxonomy" id="2918883"/>
    <lineage>
        <taxon>Eukaryota</taxon>
        <taxon>Metamonada</taxon>
        <taxon>Carpediemonas-like organisms</taxon>
        <taxon>Aduncisulcus</taxon>
    </lineage>
</organism>
<dbReference type="Pfam" id="PF14713">
    <property type="entry name" value="DUF4464"/>
    <property type="match status" value="1"/>
</dbReference>
<proteinExistence type="predicted"/>
<keyword evidence="8" id="KW-1185">Reference proteome</keyword>
<protein>
    <recommendedName>
        <fullName evidence="4">Cilia- and flagella-associated protein 299</fullName>
    </recommendedName>
</protein>
<evidence type="ECO:0000256" key="1">
    <source>
        <dbReference type="ARBA" id="ARBA00003056"/>
    </source>
</evidence>
<keyword evidence="7" id="KW-0966">Cell projection</keyword>
<evidence type="ECO:0000256" key="5">
    <source>
        <dbReference type="ARBA" id="ARBA00022490"/>
    </source>
</evidence>
<sequence>MGDDLTKFPTYDAFIDAQVRDIDLFYLGDLAKARQLVELGYRGRGELPSREEFEDRKKKARESLLTKITQPRDSLASSGKADLDNYPFLMELAKREEMVRSGKFCCIIFVRDKNHRGQEVSGYIDYSLRLNTEDFSLYFDRKKRLLPRPSDLSFYNWESQYCSCSSSPNFEIIADNEEGLLFKCKRDRKIINVNPSAPPGDNTRRIQITTFEYTQCVIFDHLIRRKV</sequence>
<keyword evidence="5" id="KW-0963">Cytoplasm</keyword>
<evidence type="ECO:0000256" key="3">
    <source>
        <dbReference type="ARBA" id="ARBA00004496"/>
    </source>
</evidence>
<keyword evidence="7" id="KW-0282">Flagellum</keyword>
<evidence type="ECO:0000256" key="6">
    <source>
        <dbReference type="ARBA" id="ARBA00023242"/>
    </source>
</evidence>
<gene>
    <name evidence="7" type="ORF">ADUPG1_007762</name>
</gene>
<comment type="caution">
    <text evidence="7">The sequence shown here is derived from an EMBL/GenBank/DDBJ whole genome shotgun (WGS) entry which is preliminary data.</text>
</comment>
<comment type="subcellular location">
    <subcellularLocation>
        <location evidence="3">Cytoplasm</location>
    </subcellularLocation>
    <subcellularLocation>
        <location evidence="2">Nucleus</location>
    </subcellularLocation>
</comment>
<reference evidence="7" key="1">
    <citation type="submission" date="2022-03" db="EMBL/GenBank/DDBJ databases">
        <title>Draft genome sequence of Aduncisulcus paluster, a free-living microaerophilic Fornicata.</title>
        <authorList>
            <person name="Yuyama I."/>
            <person name="Kume K."/>
            <person name="Tamura T."/>
            <person name="Inagaki Y."/>
            <person name="Hashimoto T."/>
        </authorList>
    </citation>
    <scope>NUCLEOTIDE SEQUENCE</scope>
    <source>
        <strain evidence="7">NY0171</strain>
    </source>
</reference>
<name>A0ABQ5KSI0_9EUKA</name>
<dbReference type="EMBL" id="BQXS01010806">
    <property type="protein sequence ID" value="GKT34404.1"/>
    <property type="molecule type" value="Genomic_DNA"/>
</dbReference>
<dbReference type="Proteomes" id="UP001057375">
    <property type="component" value="Unassembled WGS sequence"/>
</dbReference>
<accession>A0ABQ5KSI0</accession>
<keyword evidence="7" id="KW-0969">Cilium</keyword>
<evidence type="ECO:0000313" key="7">
    <source>
        <dbReference type="EMBL" id="GKT34404.1"/>
    </source>
</evidence>
<keyword evidence="6" id="KW-0539">Nucleus</keyword>
<evidence type="ECO:0000256" key="4">
    <source>
        <dbReference type="ARBA" id="ARBA00021436"/>
    </source>
</evidence>